<organism evidence="3">
    <name type="scientific">freshwater metagenome</name>
    <dbReference type="NCBI Taxonomy" id="449393"/>
    <lineage>
        <taxon>unclassified sequences</taxon>
        <taxon>metagenomes</taxon>
        <taxon>ecological metagenomes</taxon>
    </lineage>
</organism>
<evidence type="ECO:0000313" key="2">
    <source>
        <dbReference type="EMBL" id="CAB4364597.1"/>
    </source>
</evidence>
<evidence type="ECO:0000313" key="5">
    <source>
        <dbReference type="EMBL" id="CAB4951902.1"/>
    </source>
</evidence>
<evidence type="ECO:0000313" key="6">
    <source>
        <dbReference type="EMBL" id="CAB4991913.1"/>
    </source>
</evidence>
<feature type="transmembrane region" description="Helical" evidence="1">
    <location>
        <begin position="213"/>
        <end position="230"/>
    </location>
</feature>
<dbReference type="EMBL" id="CAEZYF010000016">
    <property type="protein sequence ID" value="CAB4733894.1"/>
    <property type="molecule type" value="Genomic_DNA"/>
</dbReference>
<dbReference type="EMBL" id="CAFBMT010000024">
    <property type="protein sequence ID" value="CAB4951902.1"/>
    <property type="molecule type" value="Genomic_DNA"/>
</dbReference>
<keyword evidence="1" id="KW-0812">Transmembrane</keyword>
<accession>A0A6J6SG70</accession>
<reference evidence="3" key="1">
    <citation type="submission" date="2020-05" db="EMBL/GenBank/DDBJ databases">
        <authorList>
            <person name="Chiriac C."/>
            <person name="Salcher M."/>
            <person name="Ghai R."/>
            <person name="Kavagutti S V."/>
        </authorList>
    </citation>
    <scope>NUCLEOTIDE SEQUENCE</scope>
</reference>
<keyword evidence="1" id="KW-1133">Transmembrane helix</keyword>
<keyword evidence="1" id="KW-0472">Membrane</keyword>
<feature type="transmembrane region" description="Helical" evidence="1">
    <location>
        <begin position="289"/>
        <end position="307"/>
    </location>
</feature>
<feature type="transmembrane region" description="Helical" evidence="1">
    <location>
        <begin position="264"/>
        <end position="282"/>
    </location>
</feature>
<feature type="transmembrane region" description="Helical" evidence="1">
    <location>
        <begin position="143"/>
        <end position="161"/>
    </location>
</feature>
<evidence type="ECO:0000256" key="1">
    <source>
        <dbReference type="SAM" id="Phobius"/>
    </source>
</evidence>
<sequence length="357" mass="36420">MIEADGQTVASGEIAPALSTRVLDWLGTESAERPAPSLLAAFAGIGGVMLGLGLLIAIVGENATRSKFIGVGAALIAVAWAARSFVTVSAIKSMAVGVALVGIPAFSLGATVSNGTDSFWTGALLAVLFLAAWALPGFKNRNLFLALGAIALVASFGSLSARDNNASQIEKCQTYIQQGDFDSFDAKCQNLYASDTTNGVLPLKVTDNIGEQGAIYLIGAALFLSLTWWLDRRGRRGTATAFAAAGLVTAVTGTALLANKFDGSSGGVFVTIVGLIVCIVGSHGARRTTTWAGALMSSLGLVWVVAWEWKPKSSSSTGGVAITVGLLLVAVALAAAAIRSAQPVESAESPSAESPGQ</sequence>
<evidence type="ECO:0000313" key="4">
    <source>
        <dbReference type="EMBL" id="CAB4828296.1"/>
    </source>
</evidence>
<gene>
    <name evidence="3" type="ORF">UFOPK2656_02329</name>
    <name evidence="4" type="ORF">UFOPK3099_01851</name>
    <name evidence="5" type="ORF">UFOPK3651_02912</name>
    <name evidence="6" type="ORF">UFOPK3931_01525</name>
    <name evidence="2" type="ORF">UFOPK4189_02356</name>
</gene>
<feature type="transmembrane region" description="Helical" evidence="1">
    <location>
        <begin position="237"/>
        <end position="258"/>
    </location>
</feature>
<proteinExistence type="predicted"/>
<feature type="transmembrane region" description="Helical" evidence="1">
    <location>
        <begin position="118"/>
        <end position="136"/>
    </location>
</feature>
<dbReference type="EMBL" id="CAESGF010000015">
    <property type="protein sequence ID" value="CAB4364597.1"/>
    <property type="molecule type" value="Genomic_DNA"/>
</dbReference>
<feature type="transmembrane region" description="Helical" evidence="1">
    <location>
        <begin position="38"/>
        <end position="59"/>
    </location>
</feature>
<dbReference type="EMBL" id="CAFBOL010000036">
    <property type="protein sequence ID" value="CAB4991913.1"/>
    <property type="molecule type" value="Genomic_DNA"/>
</dbReference>
<evidence type="ECO:0000313" key="3">
    <source>
        <dbReference type="EMBL" id="CAB4733894.1"/>
    </source>
</evidence>
<feature type="transmembrane region" description="Helical" evidence="1">
    <location>
        <begin position="319"/>
        <end position="338"/>
    </location>
</feature>
<dbReference type="AlphaFoldDB" id="A0A6J6SG70"/>
<protein>
    <submittedName>
        <fullName evidence="3">Unannotated protein</fullName>
    </submittedName>
</protein>
<dbReference type="EMBL" id="CAFAAV010000154">
    <property type="protein sequence ID" value="CAB4828296.1"/>
    <property type="molecule type" value="Genomic_DNA"/>
</dbReference>
<name>A0A6J6SG70_9ZZZZ</name>